<feature type="transmembrane region" description="Helical" evidence="1">
    <location>
        <begin position="48"/>
        <end position="65"/>
    </location>
</feature>
<name>A0A4Q1JJE6_9BACT</name>
<dbReference type="RefSeq" id="WP_129255122.1">
    <property type="nucleotide sequence ID" value="NZ_SAXA01000012.1"/>
</dbReference>
<organism evidence="2 3">
    <name type="scientific">Ancylomarina salipaludis</name>
    <dbReference type="NCBI Taxonomy" id="2501299"/>
    <lineage>
        <taxon>Bacteria</taxon>
        <taxon>Pseudomonadati</taxon>
        <taxon>Bacteroidota</taxon>
        <taxon>Bacteroidia</taxon>
        <taxon>Marinilabiliales</taxon>
        <taxon>Marinifilaceae</taxon>
        <taxon>Ancylomarina</taxon>
    </lineage>
</organism>
<sequence length="146" mass="17053">MERIQLFKFQKINFRFLLFASILFFLIGAVYAINAIINGFRSDFPGDWMSVIFIIQGVLYLIGAWDVRRKSSYFIACNDEEFKYLIPKSKAVKSVAIADMQALKMDGIDIRFQAKETEHHIRLEHIEWQELNRVKALVADLSMRIS</sequence>
<evidence type="ECO:0000256" key="1">
    <source>
        <dbReference type="SAM" id="Phobius"/>
    </source>
</evidence>
<protein>
    <recommendedName>
        <fullName evidence="4">DUF304 domain-containing protein</fullName>
    </recommendedName>
</protein>
<evidence type="ECO:0000313" key="2">
    <source>
        <dbReference type="EMBL" id="RXQ91021.1"/>
    </source>
</evidence>
<gene>
    <name evidence="2" type="ORF">EO244_13030</name>
</gene>
<dbReference type="AlphaFoldDB" id="A0A4Q1JJE6"/>
<reference evidence="2 3" key="1">
    <citation type="submission" date="2019-01" db="EMBL/GenBank/DDBJ databases">
        <title>Ancylomarina salipaludis sp. nov., isolated from a salt marsh.</title>
        <authorList>
            <person name="Yoon J.-H."/>
        </authorList>
    </citation>
    <scope>NUCLEOTIDE SEQUENCE [LARGE SCALE GENOMIC DNA]</scope>
    <source>
        <strain evidence="2 3">SHSM-M15</strain>
    </source>
</reference>
<keyword evidence="1" id="KW-0812">Transmembrane</keyword>
<dbReference type="EMBL" id="SAXA01000012">
    <property type="protein sequence ID" value="RXQ91021.1"/>
    <property type="molecule type" value="Genomic_DNA"/>
</dbReference>
<dbReference type="OrthoDB" id="1121871at2"/>
<dbReference type="Proteomes" id="UP000289703">
    <property type="component" value="Unassembled WGS sequence"/>
</dbReference>
<evidence type="ECO:0008006" key="4">
    <source>
        <dbReference type="Google" id="ProtNLM"/>
    </source>
</evidence>
<keyword evidence="1" id="KW-0472">Membrane</keyword>
<keyword evidence="3" id="KW-1185">Reference proteome</keyword>
<comment type="caution">
    <text evidence="2">The sequence shown here is derived from an EMBL/GenBank/DDBJ whole genome shotgun (WGS) entry which is preliminary data.</text>
</comment>
<keyword evidence="1" id="KW-1133">Transmembrane helix</keyword>
<proteinExistence type="predicted"/>
<accession>A0A4Q1JJE6</accession>
<evidence type="ECO:0000313" key="3">
    <source>
        <dbReference type="Proteomes" id="UP000289703"/>
    </source>
</evidence>